<feature type="domain" description="Flagellar hook-length control protein-like C-terminal" evidence="2">
    <location>
        <begin position="236"/>
        <end position="319"/>
    </location>
</feature>
<feature type="compositionally biased region" description="Low complexity" evidence="1">
    <location>
        <begin position="22"/>
        <end position="37"/>
    </location>
</feature>
<feature type="region of interest" description="Disordered" evidence="1">
    <location>
        <begin position="312"/>
        <end position="343"/>
    </location>
</feature>
<evidence type="ECO:0000259" key="2">
    <source>
        <dbReference type="Pfam" id="PF02120"/>
    </source>
</evidence>
<name>A0A0F8ZIC8_9ZZZZ</name>
<sequence>TKDTTLATDPALITDVTLMQNTATTPSATTPALETPANTTPGAVSTQPSDDLDLPTIKNFTFAERNAGELSEGQLKLIALANENTPMPGIGASKGEALQIRGSINMLRGNGAQHRPLTGVPATQNQSAGLAQTVFATEPGQVPSDQPIPTAKETPLKTANANVQNQGFSQTPAAFSLNPPEAQSLNITPLSADVQAAPPINSPLSNSLPSTEMTNKGDLSLKTPVTSPAWTRELGQQIQGLIQNNGQRVSLHLNPVELGPLLVELKVVDNQAQVLFTSASLQVRGILESAISELRESLAEQGINLGETMVGEHRNDQQQQLSDNNKDGSLDDDSDEQQALRGDIQSDSRQLEMNGRINLYV</sequence>
<feature type="region of interest" description="Disordered" evidence="1">
    <location>
        <begin position="20"/>
        <end position="52"/>
    </location>
</feature>
<evidence type="ECO:0000256" key="1">
    <source>
        <dbReference type="SAM" id="MobiDB-lite"/>
    </source>
</evidence>
<feature type="non-terminal residue" evidence="3">
    <location>
        <position position="1"/>
    </location>
</feature>
<dbReference type="InterPro" id="IPR021136">
    <property type="entry name" value="Flagellar_hook_control-like_C"/>
</dbReference>
<organism evidence="3">
    <name type="scientific">marine sediment metagenome</name>
    <dbReference type="NCBI Taxonomy" id="412755"/>
    <lineage>
        <taxon>unclassified sequences</taxon>
        <taxon>metagenomes</taxon>
        <taxon>ecological metagenomes</taxon>
    </lineage>
</organism>
<protein>
    <recommendedName>
        <fullName evidence="2">Flagellar hook-length control protein-like C-terminal domain-containing protein</fullName>
    </recommendedName>
</protein>
<dbReference type="InterPro" id="IPR052563">
    <property type="entry name" value="FliK"/>
</dbReference>
<dbReference type="InterPro" id="IPR038610">
    <property type="entry name" value="FliK-like_C_sf"/>
</dbReference>
<dbReference type="PANTHER" id="PTHR37533:SF2">
    <property type="entry name" value="FLAGELLAR HOOK-LENGTH CONTROL PROTEIN"/>
    <property type="match status" value="1"/>
</dbReference>
<feature type="compositionally biased region" description="Low complexity" evidence="1">
    <location>
        <begin position="201"/>
        <end position="210"/>
    </location>
</feature>
<dbReference type="EMBL" id="LAZR01060204">
    <property type="protein sequence ID" value="KKK66174.1"/>
    <property type="molecule type" value="Genomic_DNA"/>
</dbReference>
<evidence type="ECO:0000313" key="3">
    <source>
        <dbReference type="EMBL" id="KKK66174.1"/>
    </source>
</evidence>
<proteinExistence type="predicted"/>
<gene>
    <name evidence="3" type="ORF">LCGC14_2966750</name>
</gene>
<dbReference type="AlphaFoldDB" id="A0A0F8ZIC8"/>
<accession>A0A0F8ZIC8</accession>
<dbReference type="Pfam" id="PF02120">
    <property type="entry name" value="Flg_hook"/>
    <property type="match status" value="1"/>
</dbReference>
<dbReference type="PANTHER" id="PTHR37533">
    <property type="entry name" value="FLAGELLAR HOOK-LENGTH CONTROL PROTEIN"/>
    <property type="match status" value="1"/>
</dbReference>
<comment type="caution">
    <text evidence="3">The sequence shown here is derived from an EMBL/GenBank/DDBJ whole genome shotgun (WGS) entry which is preliminary data.</text>
</comment>
<reference evidence="3" key="1">
    <citation type="journal article" date="2015" name="Nature">
        <title>Complex archaea that bridge the gap between prokaryotes and eukaryotes.</title>
        <authorList>
            <person name="Spang A."/>
            <person name="Saw J.H."/>
            <person name="Jorgensen S.L."/>
            <person name="Zaremba-Niedzwiedzka K."/>
            <person name="Martijn J."/>
            <person name="Lind A.E."/>
            <person name="van Eijk R."/>
            <person name="Schleper C."/>
            <person name="Guy L."/>
            <person name="Ettema T.J."/>
        </authorList>
    </citation>
    <scope>NUCLEOTIDE SEQUENCE</scope>
</reference>
<dbReference type="CDD" id="cd17470">
    <property type="entry name" value="T3SS_Flik_C"/>
    <property type="match status" value="1"/>
</dbReference>
<feature type="region of interest" description="Disordered" evidence="1">
    <location>
        <begin position="201"/>
        <end position="221"/>
    </location>
</feature>
<feature type="compositionally biased region" description="Polar residues" evidence="1">
    <location>
        <begin position="38"/>
        <end position="49"/>
    </location>
</feature>
<dbReference type="Gene3D" id="3.30.750.140">
    <property type="match status" value="1"/>
</dbReference>